<feature type="transmembrane region" description="Helical" evidence="14">
    <location>
        <begin position="145"/>
        <end position="164"/>
    </location>
</feature>
<evidence type="ECO:0000256" key="11">
    <source>
        <dbReference type="ARBA" id="ARBA00022989"/>
    </source>
</evidence>
<reference evidence="17 18" key="2">
    <citation type="submission" date="2019-09" db="EMBL/GenBank/DDBJ databases">
        <title>Complete Genome Sequence and Methylome Analysis of free living Spirochaetas.</title>
        <authorList>
            <person name="Leshcheva N."/>
            <person name="Mikheeva N."/>
        </authorList>
    </citation>
    <scope>NUCLEOTIDE SEQUENCE [LARGE SCALE GENOMIC DNA]</scope>
    <source>
        <strain evidence="17 18">P</strain>
    </source>
</reference>
<keyword evidence="13 14" id="KW-0472">Membrane</keyword>
<keyword evidence="18" id="KW-1185">Reference proteome</keyword>
<comment type="catalytic activity">
    <reaction evidence="1">
        <text>ATP + protein L-histidine = ADP + protein N-phospho-L-histidine.</text>
        <dbReference type="EC" id="2.7.13.3"/>
    </reaction>
</comment>
<dbReference type="CDD" id="cd06225">
    <property type="entry name" value="HAMP"/>
    <property type="match status" value="1"/>
</dbReference>
<protein>
    <recommendedName>
        <fullName evidence="3">histidine kinase</fullName>
        <ecNumber evidence="3">2.7.13.3</ecNumber>
    </recommendedName>
</protein>
<dbReference type="InterPro" id="IPR050398">
    <property type="entry name" value="HssS/ArlS-like"/>
</dbReference>
<dbReference type="EMBL" id="CP035807">
    <property type="protein sequence ID" value="QEN04177.1"/>
    <property type="molecule type" value="Genomic_DNA"/>
</dbReference>
<dbReference type="SMART" id="SM00387">
    <property type="entry name" value="HATPase_c"/>
    <property type="match status" value="1"/>
</dbReference>
<dbReference type="SUPFAM" id="SSF158472">
    <property type="entry name" value="HAMP domain-like"/>
    <property type="match status" value="1"/>
</dbReference>
<dbReference type="InterPro" id="IPR005467">
    <property type="entry name" value="His_kinase_dom"/>
</dbReference>
<gene>
    <name evidence="17" type="ORF">EW093_05485</name>
</gene>
<evidence type="ECO:0000256" key="13">
    <source>
        <dbReference type="ARBA" id="ARBA00023136"/>
    </source>
</evidence>
<keyword evidence="7 14" id="KW-0812">Transmembrane</keyword>
<keyword evidence="5" id="KW-0597">Phosphoprotein</keyword>
<dbReference type="KEGG" id="sper:EW093_05485"/>
<dbReference type="Gene3D" id="1.10.287.130">
    <property type="match status" value="1"/>
</dbReference>
<keyword evidence="12" id="KW-0902">Two-component regulatory system</keyword>
<reference evidence="17 18" key="1">
    <citation type="submission" date="2019-02" db="EMBL/GenBank/DDBJ databases">
        <authorList>
            <person name="Fomenkov A."/>
            <person name="Dubinina G."/>
            <person name="Grabovich M."/>
            <person name="Vincze T."/>
            <person name="Roberts R.J."/>
        </authorList>
    </citation>
    <scope>NUCLEOTIDE SEQUENCE [LARGE SCALE GENOMIC DNA]</scope>
    <source>
        <strain evidence="17 18">P</strain>
    </source>
</reference>
<dbReference type="SMART" id="SM00388">
    <property type="entry name" value="HisKA"/>
    <property type="match status" value="1"/>
</dbReference>
<dbReference type="SUPFAM" id="SSF55874">
    <property type="entry name" value="ATPase domain of HSP90 chaperone/DNA topoisomerase II/histidine kinase"/>
    <property type="match status" value="1"/>
</dbReference>
<evidence type="ECO:0000256" key="4">
    <source>
        <dbReference type="ARBA" id="ARBA00022475"/>
    </source>
</evidence>
<keyword evidence="9 17" id="KW-0418">Kinase</keyword>
<organism evidence="17 18">
    <name type="scientific">Thiospirochaeta perfilievii</name>
    <dbReference type="NCBI Taxonomy" id="252967"/>
    <lineage>
        <taxon>Bacteria</taxon>
        <taxon>Pseudomonadati</taxon>
        <taxon>Spirochaetota</taxon>
        <taxon>Spirochaetia</taxon>
        <taxon>Spirochaetales</taxon>
        <taxon>Spirochaetaceae</taxon>
        <taxon>Thiospirochaeta</taxon>
    </lineage>
</organism>
<dbReference type="PROSITE" id="PS50109">
    <property type="entry name" value="HIS_KIN"/>
    <property type="match status" value="1"/>
</dbReference>
<feature type="domain" description="Histidine kinase" evidence="15">
    <location>
        <begin position="232"/>
        <end position="449"/>
    </location>
</feature>
<keyword evidence="10" id="KW-0067">ATP-binding</keyword>
<evidence type="ECO:0000313" key="17">
    <source>
        <dbReference type="EMBL" id="QEN04177.1"/>
    </source>
</evidence>
<evidence type="ECO:0000256" key="1">
    <source>
        <dbReference type="ARBA" id="ARBA00000085"/>
    </source>
</evidence>
<dbReference type="InterPro" id="IPR003660">
    <property type="entry name" value="HAMP_dom"/>
</dbReference>
<evidence type="ECO:0000259" key="15">
    <source>
        <dbReference type="PROSITE" id="PS50109"/>
    </source>
</evidence>
<evidence type="ECO:0000256" key="9">
    <source>
        <dbReference type="ARBA" id="ARBA00022777"/>
    </source>
</evidence>
<dbReference type="Pfam" id="PF00672">
    <property type="entry name" value="HAMP"/>
    <property type="match status" value="1"/>
</dbReference>
<dbReference type="InterPro" id="IPR003594">
    <property type="entry name" value="HATPase_dom"/>
</dbReference>
<dbReference type="PROSITE" id="PS50885">
    <property type="entry name" value="HAMP"/>
    <property type="match status" value="1"/>
</dbReference>
<evidence type="ECO:0000256" key="10">
    <source>
        <dbReference type="ARBA" id="ARBA00022840"/>
    </source>
</evidence>
<keyword evidence="4" id="KW-1003">Cell membrane</keyword>
<dbReference type="Gene3D" id="3.30.565.10">
    <property type="entry name" value="Histidine kinase-like ATPase, C-terminal domain"/>
    <property type="match status" value="1"/>
</dbReference>
<evidence type="ECO:0000256" key="14">
    <source>
        <dbReference type="SAM" id="Phobius"/>
    </source>
</evidence>
<evidence type="ECO:0000256" key="7">
    <source>
        <dbReference type="ARBA" id="ARBA00022692"/>
    </source>
</evidence>
<dbReference type="InterPro" id="IPR003661">
    <property type="entry name" value="HisK_dim/P_dom"/>
</dbReference>
<dbReference type="GO" id="GO:0000155">
    <property type="term" value="F:phosphorelay sensor kinase activity"/>
    <property type="evidence" value="ECO:0007669"/>
    <property type="project" value="InterPro"/>
</dbReference>
<comment type="subcellular location">
    <subcellularLocation>
        <location evidence="2">Cell membrane</location>
        <topology evidence="2">Multi-pass membrane protein</topology>
    </subcellularLocation>
</comment>
<keyword evidence="6" id="KW-0808">Transferase</keyword>
<dbReference type="GO" id="GO:0005524">
    <property type="term" value="F:ATP binding"/>
    <property type="evidence" value="ECO:0007669"/>
    <property type="project" value="UniProtKB-KW"/>
</dbReference>
<evidence type="ECO:0000313" key="18">
    <source>
        <dbReference type="Proteomes" id="UP000323824"/>
    </source>
</evidence>
<dbReference type="RefSeq" id="WP_149567428.1">
    <property type="nucleotide sequence ID" value="NZ_CP035807.1"/>
</dbReference>
<dbReference type="PANTHER" id="PTHR45528:SF1">
    <property type="entry name" value="SENSOR HISTIDINE KINASE CPXA"/>
    <property type="match status" value="1"/>
</dbReference>
<dbReference type="InterPro" id="IPR036890">
    <property type="entry name" value="HATPase_C_sf"/>
</dbReference>
<dbReference type="Pfam" id="PF02518">
    <property type="entry name" value="HATPase_c"/>
    <property type="match status" value="1"/>
</dbReference>
<keyword evidence="8" id="KW-0547">Nucleotide-binding</keyword>
<evidence type="ECO:0000256" key="6">
    <source>
        <dbReference type="ARBA" id="ARBA00022679"/>
    </source>
</evidence>
<dbReference type="InterPro" id="IPR004358">
    <property type="entry name" value="Sig_transdc_His_kin-like_C"/>
</dbReference>
<dbReference type="OrthoDB" id="9806130at2"/>
<dbReference type="GO" id="GO:0005886">
    <property type="term" value="C:plasma membrane"/>
    <property type="evidence" value="ECO:0007669"/>
    <property type="project" value="UniProtKB-SubCell"/>
</dbReference>
<dbReference type="PANTHER" id="PTHR45528">
    <property type="entry name" value="SENSOR HISTIDINE KINASE CPXA"/>
    <property type="match status" value="1"/>
</dbReference>
<feature type="domain" description="HAMP" evidence="16">
    <location>
        <begin position="165"/>
        <end position="217"/>
    </location>
</feature>
<dbReference type="PRINTS" id="PR00344">
    <property type="entry name" value="BCTRLSENSOR"/>
</dbReference>
<evidence type="ECO:0000256" key="5">
    <source>
        <dbReference type="ARBA" id="ARBA00022553"/>
    </source>
</evidence>
<keyword evidence="11 14" id="KW-1133">Transmembrane helix</keyword>
<dbReference type="EC" id="2.7.13.3" evidence="3"/>
<proteinExistence type="predicted"/>
<sequence length="450" mass="52230">MTIITRLKLSYTSLVLVPFLVFIFTSAFYKDDFMFTIHGLKLSVQTEQFNRVLYKTLDNNPDSMLTEEKLRELISYTKYPEYITCFVVINDKVQLSVGRELKVIERYIQEQKYLNYWIFNTTDGRTASVYFINTRRQYQTFPIGILYPIIFYIIFISLLSYLTAKKITRPLNKLKNAALSIKDEDFDIDLSYNKVDEIKDVFIAFDEMRLRLKHNVEKQLKYEKSRTELIANISHDLKTPITAIKGYIEGIVDGVANTPQKMQKYHETIFRKVNLLDSLIDNLFLSSKLELRNEPFHFTIVNLNMFLSDLIEEIRFDKPDLKIDINSSNSKTMINADPIQLQRVIYNIIGNSIKYNDKERCEILVSIDTDTKFTKISIMDNGIGIDTENLDKIFNQFFRSDPARSSSTEGTGLGLSIAKQIIREHGGKIWGTNNSNNGVTISFTLPIIKE</sequence>
<feature type="transmembrane region" description="Helical" evidence="14">
    <location>
        <begin position="9"/>
        <end position="29"/>
    </location>
</feature>
<dbReference type="AlphaFoldDB" id="A0A5C1Q9N0"/>
<evidence type="ECO:0000256" key="2">
    <source>
        <dbReference type="ARBA" id="ARBA00004651"/>
    </source>
</evidence>
<dbReference type="CDD" id="cd00075">
    <property type="entry name" value="HATPase"/>
    <property type="match status" value="1"/>
</dbReference>
<dbReference type="Pfam" id="PF00512">
    <property type="entry name" value="HisKA"/>
    <property type="match status" value="1"/>
</dbReference>
<evidence type="ECO:0000256" key="3">
    <source>
        <dbReference type="ARBA" id="ARBA00012438"/>
    </source>
</evidence>
<evidence type="ECO:0000256" key="12">
    <source>
        <dbReference type="ARBA" id="ARBA00023012"/>
    </source>
</evidence>
<accession>A0A5C1Q9N0</accession>
<dbReference type="Gene3D" id="6.10.340.10">
    <property type="match status" value="1"/>
</dbReference>
<dbReference type="CDD" id="cd00082">
    <property type="entry name" value="HisKA"/>
    <property type="match status" value="1"/>
</dbReference>
<name>A0A5C1Q9N0_9SPIO</name>
<dbReference type="InterPro" id="IPR036097">
    <property type="entry name" value="HisK_dim/P_sf"/>
</dbReference>
<dbReference type="Proteomes" id="UP000323824">
    <property type="component" value="Chromosome"/>
</dbReference>
<evidence type="ECO:0000259" key="16">
    <source>
        <dbReference type="PROSITE" id="PS50885"/>
    </source>
</evidence>
<dbReference type="FunFam" id="3.30.565.10:FF:000006">
    <property type="entry name" value="Sensor histidine kinase WalK"/>
    <property type="match status" value="1"/>
</dbReference>
<evidence type="ECO:0000256" key="8">
    <source>
        <dbReference type="ARBA" id="ARBA00022741"/>
    </source>
</evidence>
<dbReference type="SUPFAM" id="SSF47384">
    <property type="entry name" value="Homodimeric domain of signal transducing histidine kinase"/>
    <property type="match status" value="1"/>
</dbReference>
<dbReference type="SMART" id="SM00304">
    <property type="entry name" value="HAMP"/>
    <property type="match status" value="1"/>
</dbReference>